<dbReference type="SUPFAM" id="SSF48452">
    <property type="entry name" value="TPR-like"/>
    <property type="match status" value="1"/>
</dbReference>
<protein>
    <recommendedName>
        <fullName evidence="3">Transcriptional regulator</fullName>
    </recommendedName>
</protein>
<gene>
    <name evidence="1" type="ORF">GCM10009579_89410</name>
</gene>
<reference evidence="1 2" key="1">
    <citation type="journal article" date="2019" name="Int. J. Syst. Evol. Microbiol.">
        <title>The Global Catalogue of Microorganisms (GCM) 10K type strain sequencing project: providing services to taxonomists for standard genome sequencing and annotation.</title>
        <authorList>
            <consortium name="The Broad Institute Genomics Platform"/>
            <consortium name="The Broad Institute Genome Sequencing Center for Infectious Disease"/>
            <person name="Wu L."/>
            <person name="Ma J."/>
        </authorList>
    </citation>
    <scope>NUCLEOTIDE SEQUENCE [LARGE SCALE GENOMIC DNA]</scope>
    <source>
        <strain evidence="1 2">JCM 11448</strain>
    </source>
</reference>
<dbReference type="Gene3D" id="1.25.40.10">
    <property type="entry name" value="Tetratricopeptide repeat domain"/>
    <property type="match status" value="1"/>
</dbReference>
<sequence>MDEREIQRAGYPLTIPDTLLRSEAMQRACTTRNFREIFRLVNRRTGSSHAAMAAAIGKMTSSRVSDIIRGVRGVRGQQVIERIADAFGIPGDMLGVPPRPWEGSPKSTGMDRISDEAMGEYRPDALPVTNPPVHLTVTQASSDFTLLGRWNSDMAAMDSFRMADRQLGGGHLYGAVTHYLNYSVAPRIFGTENVGSAAETFMAAAALTEMAGWMAHDSGQDLRARRHFEHALPFAQAGADHALGSHILASMSHLALQMNHPHEAVTLARSGQEAMKAGPFIPALTARLHAMEGRALARTGHEAASRRAIDASAEFLTRPPCEPPSGWISEFDMASLASEEALCLQDLGQYSAAARKAEQAVAMRSGDRVRSRAFGQISLAVIRAKMGDLDAACAIGDELLESCRTLGSLRITQQLADLADALHPFKAEAPVAGLLDSLLMVNRQRSLLLAGIVSLDTVGETP</sequence>
<evidence type="ECO:0000313" key="1">
    <source>
        <dbReference type="EMBL" id="GAA1305774.1"/>
    </source>
</evidence>
<evidence type="ECO:0000313" key="2">
    <source>
        <dbReference type="Proteomes" id="UP001500282"/>
    </source>
</evidence>
<name>A0ABN1XI52_9ACTN</name>
<keyword evidence="2" id="KW-1185">Reference proteome</keyword>
<evidence type="ECO:0008006" key="3">
    <source>
        <dbReference type="Google" id="ProtNLM"/>
    </source>
</evidence>
<dbReference type="Proteomes" id="UP001500282">
    <property type="component" value="Unassembled WGS sequence"/>
</dbReference>
<accession>A0ABN1XI52</accession>
<proteinExistence type="predicted"/>
<comment type="caution">
    <text evidence="1">The sequence shown here is derived from an EMBL/GenBank/DDBJ whole genome shotgun (WGS) entry which is preliminary data.</text>
</comment>
<dbReference type="InterPro" id="IPR011990">
    <property type="entry name" value="TPR-like_helical_dom_sf"/>
</dbReference>
<organism evidence="1 2">
    <name type="scientific">Streptomyces javensis</name>
    <dbReference type="NCBI Taxonomy" id="114698"/>
    <lineage>
        <taxon>Bacteria</taxon>
        <taxon>Bacillati</taxon>
        <taxon>Actinomycetota</taxon>
        <taxon>Actinomycetes</taxon>
        <taxon>Kitasatosporales</taxon>
        <taxon>Streptomycetaceae</taxon>
        <taxon>Streptomyces</taxon>
        <taxon>Streptomyces violaceusniger group</taxon>
    </lineage>
</organism>
<dbReference type="EMBL" id="BAAAIH010000126">
    <property type="protein sequence ID" value="GAA1305774.1"/>
    <property type="molecule type" value="Genomic_DNA"/>
</dbReference>